<evidence type="ECO:0000313" key="3">
    <source>
        <dbReference type="Proteomes" id="UP001370758"/>
    </source>
</evidence>
<evidence type="ECO:0000313" key="2">
    <source>
        <dbReference type="EMBL" id="KAK6509063.1"/>
    </source>
</evidence>
<gene>
    <name evidence="2" type="ORF">TWF481_003827</name>
</gene>
<proteinExistence type="predicted"/>
<dbReference type="InterPro" id="IPR045063">
    <property type="entry name" value="Dynamin_N"/>
</dbReference>
<comment type="caution">
    <text evidence="2">The sequence shown here is derived from an EMBL/GenBank/DDBJ whole genome shotgun (WGS) entry which is preliminary data.</text>
</comment>
<protein>
    <recommendedName>
        <fullName evidence="1">Dynamin N-terminal domain-containing protein</fullName>
    </recommendedName>
</protein>
<dbReference type="PANTHER" id="PTHR36681">
    <property type="entry name" value="NUCLEAR GTPASE, GERMINAL CENTER-ASSOCIATED, TANDEM DUPLICATE 3"/>
    <property type="match status" value="1"/>
</dbReference>
<dbReference type="InterPro" id="IPR027417">
    <property type="entry name" value="P-loop_NTPase"/>
</dbReference>
<dbReference type="Gene3D" id="3.40.50.300">
    <property type="entry name" value="P-loop containing nucleotide triphosphate hydrolases"/>
    <property type="match status" value="1"/>
</dbReference>
<sequence>MATELPQEADTLQMTPGELSVVVEHLATKGHNFLQACAQQLQKMKELNILSEEGVELLQIIPNRLEDPQDSLRRAMIAFVGETGNGKSTLLNALLDYDEIAPTSGSSACTSAAVEFSSRTSEMNSRFHAIVEYVSYEEFEEELQILHQEIRDRGGTLNEDEIENEDTLIGFSGPPYEATGLSMKSFDAAQDKLRALFPGFEEDDLPGVGQQVRELYDTTQVLQGGVQVIETNDEVEFCDQIRELVSSGNKTEEDELVQGLWPLIKVVKIYLDAPVLQTGAILVDLPGIQDSNAARTAVVNQYLGIADQVIIISQLSRAQDREPTARLARAEYIKQLEFAGKSTITVVCTWCDVYTSSDARRDFRGIPGFSEKYQNLSNKTKELSTQERRASSRAEIVHYRTEKEIAQRKYCQQILEQVIPKRLSSKYRSLFGGNIQVKTFLVSARRYQELRDTNFDDDEADMTRIPQLREYCMWLPVRKRAYGARRFIESKVLKVFREASLFLMNSGIPLSPEVLDSIRVELQEETETIRKDLGHLQAKYIGDIKSFIDNLIAEVEKHSKEARNNAGKVIQQFRDKNPSVSTLRALCRRNGTWKVDGAPEKDLNHNLLERPYTAI</sequence>
<dbReference type="Pfam" id="PF00350">
    <property type="entry name" value="Dynamin_N"/>
    <property type="match status" value="1"/>
</dbReference>
<organism evidence="2 3">
    <name type="scientific">Arthrobotrys musiformis</name>
    <dbReference type="NCBI Taxonomy" id="47236"/>
    <lineage>
        <taxon>Eukaryota</taxon>
        <taxon>Fungi</taxon>
        <taxon>Dikarya</taxon>
        <taxon>Ascomycota</taxon>
        <taxon>Pezizomycotina</taxon>
        <taxon>Orbiliomycetes</taxon>
        <taxon>Orbiliales</taxon>
        <taxon>Orbiliaceae</taxon>
        <taxon>Arthrobotrys</taxon>
    </lineage>
</organism>
<dbReference type="EMBL" id="JAVHJL010000002">
    <property type="protein sequence ID" value="KAK6509063.1"/>
    <property type="molecule type" value="Genomic_DNA"/>
</dbReference>
<evidence type="ECO:0000259" key="1">
    <source>
        <dbReference type="Pfam" id="PF00350"/>
    </source>
</evidence>
<keyword evidence="3" id="KW-1185">Reference proteome</keyword>
<dbReference type="PANTHER" id="PTHR36681:SF3">
    <property type="entry name" value="NUCLEAR GTPASE, GERMINAL CENTER-ASSOCIATED, TANDEM DUPLICATE 3"/>
    <property type="match status" value="1"/>
</dbReference>
<reference evidence="2 3" key="1">
    <citation type="submission" date="2023-08" db="EMBL/GenBank/DDBJ databases">
        <authorList>
            <person name="Palmer J.M."/>
        </authorList>
    </citation>
    <scope>NUCLEOTIDE SEQUENCE [LARGE SCALE GENOMIC DNA]</scope>
    <source>
        <strain evidence="2 3">TWF481</strain>
    </source>
</reference>
<dbReference type="Proteomes" id="UP001370758">
    <property type="component" value="Unassembled WGS sequence"/>
</dbReference>
<accession>A0AAV9WHX4</accession>
<dbReference type="AlphaFoldDB" id="A0AAV9WHX4"/>
<name>A0AAV9WHX4_9PEZI</name>
<dbReference type="SUPFAM" id="SSF52540">
    <property type="entry name" value="P-loop containing nucleoside triphosphate hydrolases"/>
    <property type="match status" value="1"/>
</dbReference>
<feature type="domain" description="Dynamin N-terminal" evidence="1">
    <location>
        <begin position="77"/>
        <end position="330"/>
    </location>
</feature>